<reference evidence="3" key="1">
    <citation type="submission" date="2016-11" db="UniProtKB">
        <authorList>
            <consortium name="WormBaseParasite"/>
        </authorList>
    </citation>
    <scope>IDENTIFICATION</scope>
</reference>
<accession>A0A1I8FDR2</accession>
<evidence type="ECO:0000313" key="2">
    <source>
        <dbReference type="Proteomes" id="UP000095280"/>
    </source>
</evidence>
<feature type="region of interest" description="Disordered" evidence="1">
    <location>
        <begin position="921"/>
        <end position="960"/>
    </location>
</feature>
<feature type="region of interest" description="Disordered" evidence="1">
    <location>
        <begin position="798"/>
        <end position="879"/>
    </location>
</feature>
<evidence type="ECO:0000313" key="3">
    <source>
        <dbReference type="WBParaSite" id="maker-unitig_30782-snap-gene-0.2-mRNA-1"/>
    </source>
</evidence>
<feature type="region of interest" description="Disordered" evidence="1">
    <location>
        <begin position="494"/>
        <end position="525"/>
    </location>
</feature>
<evidence type="ECO:0000256" key="1">
    <source>
        <dbReference type="SAM" id="MobiDB-lite"/>
    </source>
</evidence>
<sequence length="982" mass="107851">LEIFNELAKQFKDIDDSGSDDENEFDIGCRRYSSARSTAQDSDALTAEGAELLLPQTVPHNRAALSLRLARCSSPRLQPAAEDSPAETAAEPRACAPDCHLLAAQVSLRQVLRLCADAATGFAEKLPTALLAEPLRLGQRKLNAPIGVALLVKRATTERCPSGWDDQQDDARHARLCWQAALKAELAAVVGQRVPHGFGGVSTRSPVIGQMPPLARVPAMTEAELQCQRKHLFSFIISQRRSSDLPCRAPTRSKKYLPPAIRLYSCVTMSKRSASFLLRWRRLHVTNGASINHRIVRSQLVVERDGVEADAGRFSPWLYRCPSIVQMDTAQYSGSKRASCGCSSPGAVAASALLEDGSRIWCEKLVKLRHHEVVARMVRSITALSRTTSVKVCFVQKEAVLGVLLRLHVALLQVADVLDALEEARIVQQDAGALDAARKNPRDRNPILVRLFQRFESDLARRRRTASRGSDAPLRREVCDVIGDETLDQRRRGTASCGCQPAASQQSNGDGPGQGRQAHLQQQFQRDAERSGYRCRISAAFQYPTLGSADPHPTPAAFSIRKSEGQQLTVAAGGTPSLFEIYLAYDVIHQPRTVRNHPVQFPSFTVCNTRALLPGGHHSTSWTAASCCLRTTRSSSCRQCATPRRTSGASGSTTPPRRRSAPSRDQGLLRERAQGFDIARLGHTIDQTILICETTILDKDFKRSKFCETIGTRRQQPQKILTVRIMAYTNERNLTNCPDCSSFPATQVSGLRVQLHNARATRGDHEECGLLDSTILPARMRNTGLDCLLAASRPSQFSLQSRVHPADTITRPSATNDDQRKRPRLPISSADFNDFLPTPSAHTTGQPGPIHYEHRQRLQEPPRPHRNLHPAGKSPANSSYLGRCFQRLRCSESTASQSRPTVPRRRADACALDYIERELHRDPHATGGKSNSISQRIEEGEGRSARLPVNLESASPSSASVEIVAPACTTSASGYNGHRQAA</sequence>
<dbReference type="Proteomes" id="UP000095280">
    <property type="component" value="Unplaced"/>
</dbReference>
<keyword evidence="2" id="KW-1185">Reference proteome</keyword>
<organism evidence="2 3">
    <name type="scientific">Macrostomum lignano</name>
    <dbReference type="NCBI Taxonomy" id="282301"/>
    <lineage>
        <taxon>Eukaryota</taxon>
        <taxon>Metazoa</taxon>
        <taxon>Spiralia</taxon>
        <taxon>Lophotrochozoa</taxon>
        <taxon>Platyhelminthes</taxon>
        <taxon>Rhabditophora</taxon>
        <taxon>Macrostomorpha</taxon>
        <taxon>Macrostomida</taxon>
        <taxon>Macrostomidae</taxon>
        <taxon>Macrostomum</taxon>
    </lineage>
</organism>
<dbReference type="AlphaFoldDB" id="A0A1I8FDR2"/>
<dbReference type="WBParaSite" id="maker-unitig_30782-snap-gene-0.2-mRNA-1">
    <property type="protein sequence ID" value="maker-unitig_30782-snap-gene-0.2-mRNA-1"/>
    <property type="gene ID" value="maker-unitig_30782-snap-gene-0.2"/>
</dbReference>
<feature type="region of interest" description="Disordered" evidence="1">
    <location>
        <begin position="639"/>
        <end position="667"/>
    </location>
</feature>
<protein>
    <submittedName>
        <fullName evidence="3">Protein kinase domain-containing protein</fullName>
    </submittedName>
</protein>
<name>A0A1I8FDR2_9PLAT</name>
<feature type="compositionally biased region" description="Basic and acidic residues" evidence="1">
    <location>
        <begin position="851"/>
        <end position="863"/>
    </location>
</feature>
<proteinExistence type="predicted"/>